<dbReference type="KEGG" id="glz:GLAREA_11207"/>
<evidence type="ECO:0000256" key="2">
    <source>
        <dbReference type="ARBA" id="ARBA00022630"/>
    </source>
</evidence>
<keyword evidence="2" id="KW-0285">Flavoprotein</keyword>
<dbReference type="HOGENOM" id="CLU_006909_5_3_1"/>
<sequence>MSSIKSVAVIGLGPAGAISLDALAQEKAFDTIRAFERRDRAGGCWIEDPEDNIQQLPDLKKIAERSPDETLPIPAHIPATLPHNTQYRFSDTTVYPTLETNIDAEAMAFSQEPFPQTRTSANIEKHGEDSPFRHWKVVERYIQDLVNRRGYEKLVSYNTTVELASKNPASNKWILTLRKPVNDGHEDYWWQESFDSLIVANGHYTVPFIPYTPGLQELAVNFPGILQHSKAYRKPETYRNKRVVIVGASISGPDISFTLADFAETPVHSVVRGRYHPYFFDYAFQHPNIQRHAAISHITSNREEGTRAVHFEDGTTVEDFDYIIFATGYSWTLPFLPDVAKTIRNNRLPNLYQHIFLRDEPTLCFVGAIAAGFTFKVFEWQAVLAARYLAGRVELPPVSEQIKWEEDRIAEKGDGVPFTALYPKFEEYFEEVRQLAGDPVDGKGRALPKFEKKWREDFDNAHLKRIAMWKRINEVARKRAASQNGIIYGEPPSVQV</sequence>
<dbReference type="PANTHER" id="PTHR23023">
    <property type="entry name" value="DIMETHYLANILINE MONOOXYGENASE"/>
    <property type="match status" value="1"/>
</dbReference>
<evidence type="ECO:0000256" key="5">
    <source>
        <dbReference type="ARBA" id="ARBA00023002"/>
    </source>
</evidence>
<dbReference type="InterPro" id="IPR020946">
    <property type="entry name" value="Flavin_mOase-like"/>
</dbReference>
<dbReference type="Pfam" id="PF00743">
    <property type="entry name" value="FMO-like"/>
    <property type="match status" value="2"/>
</dbReference>
<comment type="similarity">
    <text evidence="1">Belongs to the FMO family.</text>
</comment>
<evidence type="ECO:0000313" key="7">
    <source>
        <dbReference type="Proteomes" id="UP000016922"/>
    </source>
</evidence>
<protein>
    <submittedName>
        <fullName evidence="6">FAD/NAD(P)-binding protein</fullName>
    </submittedName>
</protein>
<dbReference type="InterPro" id="IPR036188">
    <property type="entry name" value="FAD/NAD-bd_sf"/>
</dbReference>
<keyword evidence="3" id="KW-0274">FAD</keyword>
<evidence type="ECO:0000256" key="4">
    <source>
        <dbReference type="ARBA" id="ARBA00022857"/>
    </source>
</evidence>
<dbReference type="GeneID" id="19470249"/>
<dbReference type="OrthoDB" id="66881at2759"/>
<dbReference type="Gene3D" id="3.50.50.60">
    <property type="entry name" value="FAD/NAD(P)-binding domain"/>
    <property type="match status" value="2"/>
</dbReference>
<keyword evidence="5" id="KW-0560">Oxidoreductase</keyword>
<dbReference type="GO" id="GO:0050661">
    <property type="term" value="F:NADP binding"/>
    <property type="evidence" value="ECO:0007669"/>
    <property type="project" value="InterPro"/>
</dbReference>
<dbReference type="GO" id="GO:0050660">
    <property type="term" value="F:flavin adenine dinucleotide binding"/>
    <property type="evidence" value="ECO:0007669"/>
    <property type="project" value="InterPro"/>
</dbReference>
<keyword evidence="7" id="KW-1185">Reference proteome</keyword>
<dbReference type="eggNOG" id="KOG1399">
    <property type="taxonomic scope" value="Eukaryota"/>
</dbReference>
<dbReference type="OMA" id="GRYNAYF"/>
<dbReference type="EMBL" id="KE145354">
    <property type="protein sequence ID" value="EPE35508.1"/>
    <property type="molecule type" value="Genomic_DNA"/>
</dbReference>
<reference evidence="6 7" key="1">
    <citation type="journal article" date="2013" name="BMC Genomics">
        <title>Genomics-driven discovery of the pneumocandin biosynthetic gene cluster in the fungus Glarea lozoyensis.</title>
        <authorList>
            <person name="Chen L."/>
            <person name="Yue Q."/>
            <person name="Zhang X."/>
            <person name="Xiang M."/>
            <person name="Wang C."/>
            <person name="Li S."/>
            <person name="Che Y."/>
            <person name="Ortiz-Lopez F.J."/>
            <person name="Bills G.F."/>
            <person name="Liu X."/>
            <person name="An Z."/>
        </authorList>
    </citation>
    <scope>NUCLEOTIDE SEQUENCE [LARGE SCALE GENOMIC DNA]</scope>
    <source>
        <strain evidence="7">ATCC 20868 / MF5171</strain>
    </source>
</reference>
<gene>
    <name evidence="6" type="ORF">GLAREA_11207</name>
</gene>
<proteinExistence type="inferred from homology"/>
<name>S3EB04_GLAL2</name>
<accession>S3EB04</accession>
<evidence type="ECO:0000256" key="3">
    <source>
        <dbReference type="ARBA" id="ARBA00022827"/>
    </source>
</evidence>
<dbReference type="Proteomes" id="UP000016922">
    <property type="component" value="Unassembled WGS sequence"/>
</dbReference>
<dbReference type="GO" id="GO:0004499">
    <property type="term" value="F:N,N-dimethylaniline monooxygenase activity"/>
    <property type="evidence" value="ECO:0007669"/>
    <property type="project" value="InterPro"/>
</dbReference>
<dbReference type="InterPro" id="IPR050346">
    <property type="entry name" value="FMO-like"/>
</dbReference>
<dbReference type="InterPro" id="IPR000960">
    <property type="entry name" value="Flavin_mOase"/>
</dbReference>
<evidence type="ECO:0000256" key="1">
    <source>
        <dbReference type="ARBA" id="ARBA00009183"/>
    </source>
</evidence>
<dbReference type="PIRSF" id="PIRSF000332">
    <property type="entry name" value="FMO"/>
    <property type="match status" value="1"/>
</dbReference>
<evidence type="ECO:0000313" key="6">
    <source>
        <dbReference type="EMBL" id="EPE35508.1"/>
    </source>
</evidence>
<dbReference type="AlphaFoldDB" id="S3EB04"/>
<organism evidence="6 7">
    <name type="scientific">Glarea lozoyensis (strain ATCC 20868 / MF5171)</name>
    <dbReference type="NCBI Taxonomy" id="1116229"/>
    <lineage>
        <taxon>Eukaryota</taxon>
        <taxon>Fungi</taxon>
        <taxon>Dikarya</taxon>
        <taxon>Ascomycota</taxon>
        <taxon>Pezizomycotina</taxon>
        <taxon>Leotiomycetes</taxon>
        <taxon>Helotiales</taxon>
        <taxon>Helotiaceae</taxon>
        <taxon>Glarea</taxon>
    </lineage>
</organism>
<keyword evidence="4" id="KW-0521">NADP</keyword>
<dbReference type="RefSeq" id="XP_008077587.1">
    <property type="nucleotide sequence ID" value="XM_008079396.1"/>
</dbReference>
<dbReference type="SUPFAM" id="SSF51905">
    <property type="entry name" value="FAD/NAD(P)-binding domain"/>
    <property type="match status" value="2"/>
</dbReference>